<keyword evidence="1" id="KW-0732">Signal</keyword>
<gene>
    <name evidence="2" type="ORF">GTP38_05195</name>
</gene>
<dbReference type="EMBL" id="WWCO01000003">
    <property type="protein sequence ID" value="MYM33732.1"/>
    <property type="molecule type" value="Genomic_DNA"/>
</dbReference>
<sequence length="127" mass="13251">MINLTKRKTLYLWIAMLAMLFGALAPTVSHALAAGAQVDAALMLCTANGYKIVKPSGGDGQAPLDAKSLQHCAFCTLHGGADALPASPAVALAPSAGRAPYPPLFYRAPRAQHIWSAAQQRAPPFLA</sequence>
<dbReference type="InterPro" id="IPR021333">
    <property type="entry name" value="DUF2946"/>
</dbReference>
<dbReference type="Proteomes" id="UP000449678">
    <property type="component" value="Unassembled WGS sequence"/>
</dbReference>
<protein>
    <submittedName>
        <fullName evidence="2">DUF2946 domain-containing protein</fullName>
    </submittedName>
</protein>
<feature type="chain" id="PRO_5046442429" evidence="1">
    <location>
        <begin position="32"/>
        <end position="127"/>
    </location>
</feature>
<reference evidence="2 3" key="1">
    <citation type="submission" date="2019-12" db="EMBL/GenBank/DDBJ databases">
        <title>Novel species isolated from a subtropical stream in China.</title>
        <authorList>
            <person name="Lu H."/>
        </authorList>
    </citation>
    <scope>NUCLEOTIDE SEQUENCE [LARGE SCALE GENOMIC DNA]</scope>
    <source>
        <strain evidence="2 3">FT94W</strain>
    </source>
</reference>
<feature type="signal peptide" evidence="1">
    <location>
        <begin position="1"/>
        <end position="31"/>
    </location>
</feature>
<keyword evidence="3" id="KW-1185">Reference proteome</keyword>
<dbReference type="Pfam" id="PF11162">
    <property type="entry name" value="DUF2946"/>
    <property type="match status" value="1"/>
</dbReference>
<accession>A0ABW9V541</accession>
<name>A0ABW9V541_9BURK</name>
<proteinExistence type="predicted"/>
<comment type="caution">
    <text evidence="2">The sequence shown here is derived from an EMBL/GenBank/DDBJ whole genome shotgun (WGS) entry which is preliminary data.</text>
</comment>
<dbReference type="RefSeq" id="WP_160989134.1">
    <property type="nucleotide sequence ID" value="NZ_WWCO01000003.1"/>
</dbReference>
<organism evidence="2 3">
    <name type="scientific">Duganella lactea</name>
    <dbReference type="NCBI Taxonomy" id="2692173"/>
    <lineage>
        <taxon>Bacteria</taxon>
        <taxon>Pseudomonadati</taxon>
        <taxon>Pseudomonadota</taxon>
        <taxon>Betaproteobacteria</taxon>
        <taxon>Burkholderiales</taxon>
        <taxon>Oxalobacteraceae</taxon>
        <taxon>Telluria group</taxon>
        <taxon>Duganella</taxon>
    </lineage>
</organism>
<evidence type="ECO:0000313" key="3">
    <source>
        <dbReference type="Proteomes" id="UP000449678"/>
    </source>
</evidence>
<evidence type="ECO:0000313" key="2">
    <source>
        <dbReference type="EMBL" id="MYM33732.1"/>
    </source>
</evidence>
<evidence type="ECO:0000256" key="1">
    <source>
        <dbReference type="SAM" id="SignalP"/>
    </source>
</evidence>